<dbReference type="SMART" id="SM00091">
    <property type="entry name" value="PAS"/>
    <property type="match status" value="1"/>
</dbReference>
<dbReference type="CDD" id="cd00130">
    <property type="entry name" value="PAS"/>
    <property type="match status" value="1"/>
</dbReference>
<dbReference type="SUPFAM" id="SSF46689">
    <property type="entry name" value="Homeodomain-like"/>
    <property type="match status" value="1"/>
</dbReference>
<dbReference type="InterPro" id="IPR002078">
    <property type="entry name" value="Sigma_54_int"/>
</dbReference>
<reference evidence="7 8" key="1">
    <citation type="submission" date="2024-03" db="EMBL/GenBank/DDBJ databases">
        <title>Human intestinal bacterial collection.</title>
        <authorList>
            <person name="Pauvert C."/>
            <person name="Hitch T.C.A."/>
            <person name="Clavel T."/>
        </authorList>
    </citation>
    <scope>NUCLEOTIDE SEQUENCE [LARGE SCALE GENOMIC DNA]</scope>
    <source>
        <strain evidence="7 8">CLA-SR-H024</strain>
    </source>
</reference>
<sequence length="557" mass="63235">MFTDSQLEIETSFIILSDHEKISRLADVLLNYSYAVIESEQLYTIGKEEQYLLSAGGKSQTIKTWLQASGILPSAVISCEEINKEEIDWIRPVIIKKEMNYQGIVTATARIRSLQKENRHVTTYFETLAETVNDAVTAVDRNGTVFYWNSAAEDTYHIKKEAIIGKKIGEHFDSESIQLHKILKEGNPIRGTYHRPNEHTHVLINASPVLVENEIIGGISTERDITKLIRLNQELDSNSSLYIQKEEPFSSIQSESKEVKRAVEIAQKVASAEIPVLINGEAGTGKEQLAQAIHYGGSKRSKPFLSLNCSTVPKDLIEMELFGYQKMAFDSRDTEEMEGKMEQAESGTLFIEEVDKMPPPVQEKLLYYMTNQSFARVGGEQQKKTATRLILSSTQPLGELVRKGLFNEKLYYQISIIHIEIPPLRNRKEDIPVLVSDCMKKYSEKHNKKVDKINHQALHILCAYDWPGNIKELNNVIEHSVLVSEGKNEIMLEHIPAEIVEKYKVSIREEKGNKEEDEMQRIEEVLKKTYGNKSAAATLLGISRGTLYNKIKEFGLK</sequence>
<keyword evidence="8" id="KW-1185">Reference proteome</keyword>
<evidence type="ECO:0000313" key="7">
    <source>
        <dbReference type="EMBL" id="MEQ2466308.1"/>
    </source>
</evidence>
<dbReference type="InterPro" id="IPR058031">
    <property type="entry name" value="AAA_lid_NorR"/>
</dbReference>
<keyword evidence="4" id="KW-0804">Transcription</keyword>
<dbReference type="EMBL" id="JBBMFN010000025">
    <property type="protein sequence ID" value="MEQ2466308.1"/>
    <property type="molecule type" value="Genomic_DNA"/>
</dbReference>
<dbReference type="SUPFAM" id="SSF55785">
    <property type="entry name" value="PYP-like sensor domain (PAS domain)"/>
    <property type="match status" value="1"/>
</dbReference>
<feature type="domain" description="PAS" evidence="6">
    <location>
        <begin position="121"/>
        <end position="176"/>
    </location>
</feature>
<dbReference type="Gene3D" id="1.10.10.60">
    <property type="entry name" value="Homeodomain-like"/>
    <property type="match status" value="1"/>
</dbReference>
<evidence type="ECO:0000256" key="3">
    <source>
        <dbReference type="ARBA" id="ARBA00023015"/>
    </source>
</evidence>
<dbReference type="NCBIfam" id="TIGR00229">
    <property type="entry name" value="sensory_box"/>
    <property type="match status" value="1"/>
</dbReference>
<dbReference type="PROSITE" id="PS50112">
    <property type="entry name" value="PAS"/>
    <property type="match status" value="1"/>
</dbReference>
<dbReference type="PROSITE" id="PS50045">
    <property type="entry name" value="SIGMA54_INTERACT_4"/>
    <property type="match status" value="1"/>
</dbReference>
<dbReference type="Proteomes" id="UP001465426">
    <property type="component" value="Unassembled WGS sequence"/>
</dbReference>
<dbReference type="SUPFAM" id="SSF52540">
    <property type="entry name" value="P-loop containing nucleoside triphosphate hydrolases"/>
    <property type="match status" value="1"/>
</dbReference>
<keyword evidence="3" id="KW-0805">Transcription regulation</keyword>
<dbReference type="Pfam" id="PF00158">
    <property type="entry name" value="Sigma54_activat"/>
    <property type="match status" value="1"/>
</dbReference>
<keyword evidence="2" id="KW-0067">ATP-binding</keyword>
<evidence type="ECO:0000259" key="6">
    <source>
        <dbReference type="PROSITE" id="PS50112"/>
    </source>
</evidence>
<dbReference type="Gene3D" id="3.30.450.20">
    <property type="entry name" value="PAS domain"/>
    <property type="match status" value="1"/>
</dbReference>
<dbReference type="InterPro" id="IPR000014">
    <property type="entry name" value="PAS"/>
</dbReference>
<feature type="domain" description="Sigma-54 factor interaction" evidence="5">
    <location>
        <begin position="252"/>
        <end position="482"/>
    </location>
</feature>
<evidence type="ECO:0000259" key="5">
    <source>
        <dbReference type="PROSITE" id="PS50045"/>
    </source>
</evidence>
<dbReference type="Gene3D" id="1.10.8.60">
    <property type="match status" value="1"/>
</dbReference>
<proteinExistence type="predicted"/>
<dbReference type="Pfam" id="PF25601">
    <property type="entry name" value="AAA_lid_14"/>
    <property type="match status" value="1"/>
</dbReference>
<name>A0ABV1EYZ8_9BACI</name>
<dbReference type="InterPro" id="IPR002197">
    <property type="entry name" value="HTH_Fis"/>
</dbReference>
<dbReference type="InterPro" id="IPR003593">
    <property type="entry name" value="AAA+_ATPase"/>
</dbReference>
<dbReference type="PANTHER" id="PTHR32071">
    <property type="entry name" value="TRANSCRIPTIONAL REGULATORY PROTEIN"/>
    <property type="match status" value="1"/>
</dbReference>
<keyword evidence="1" id="KW-0547">Nucleotide-binding</keyword>
<dbReference type="InterPro" id="IPR035965">
    <property type="entry name" value="PAS-like_dom_sf"/>
</dbReference>
<gene>
    <name evidence="7" type="ORF">WMO63_11590</name>
</gene>
<dbReference type="InterPro" id="IPR009057">
    <property type="entry name" value="Homeodomain-like_sf"/>
</dbReference>
<dbReference type="InterPro" id="IPR013767">
    <property type="entry name" value="PAS_fold"/>
</dbReference>
<dbReference type="PRINTS" id="PR01590">
    <property type="entry name" value="HTHFIS"/>
</dbReference>
<dbReference type="InterPro" id="IPR027417">
    <property type="entry name" value="P-loop_NTPase"/>
</dbReference>
<comment type="caution">
    <text evidence="7">The sequence shown here is derived from an EMBL/GenBank/DDBJ whole genome shotgun (WGS) entry which is preliminary data.</text>
</comment>
<evidence type="ECO:0000256" key="4">
    <source>
        <dbReference type="ARBA" id="ARBA00023163"/>
    </source>
</evidence>
<protein>
    <submittedName>
        <fullName evidence="7">Sigma-54-dependent Fis family transcriptional regulator</fullName>
    </submittedName>
</protein>
<dbReference type="Pfam" id="PF02954">
    <property type="entry name" value="HTH_8"/>
    <property type="match status" value="1"/>
</dbReference>
<organism evidence="7 8">
    <name type="scientific">Niallia hominis</name>
    <dbReference type="NCBI Taxonomy" id="3133173"/>
    <lineage>
        <taxon>Bacteria</taxon>
        <taxon>Bacillati</taxon>
        <taxon>Bacillota</taxon>
        <taxon>Bacilli</taxon>
        <taxon>Bacillales</taxon>
        <taxon>Bacillaceae</taxon>
        <taxon>Niallia</taxon>
    </lineage>
</organism>
<evidence type="ECO:0000256" key="2">
    <source>
        <dbReference type="ARBA" id="ARBA00022840"/>
    </source>
</evidence>
<dbReference type="CDD" id="cd00009">
    <property type="entry name" value="AAA"/>
    <property type="match status" value="1"/>
</dbReference>
<evidence type="ECO:0000313" key="8">
    <source>
        <dbReference type="Proteomes" id="UP001465426"/>
    </source>
</evidence>
<evidence type="ECO:0000256" key="1">
    <source>
        <dbReference type="ARBA" id="ARBA00022741"/>
    </source>
</evidence>
<dbReference type="Gene3D" id="3.40.50.300">
    <property type="entry name" value="P-loop containing nucleotide triphosphate hydrolases"/>
    <property type="match status" value="1"/>
</dbReference>
<dbReference type="SMART" id="SM00382">
    <property type="entry name" value="AAA"/>
    <property type="match status" value="1"/>
</dbReference>
<dbReference type="RefSeq" id="WP_031536727.1">
    <property type="nucleotide sequence ID" value="NZ_JBBMFN010000025.1"/>
</dbReference>
<dbReference type="Pfam" id="PF00989">
    <property type="entry name" value="PAS"/>
    <property type="match status" value="1"/>
</dbReference>
<accession>A0ABV1EYZ8</accession>